<organism evidence="1 2">
    <name type="scientific">Thermanaerosceptrum fracticalcis</name>
    <dbReference type="NCBI Taxonomy" id="1712410"/>
    <lineage>
        <taxon>Bacteria</taxon>
        <taxon>Bacillati</taxon>
        <taxon>Bacillota</taxon>
        <taxon>Clostridia</taxon>
        <taxon>Eubacteriales</taxon>
        <taxon>Peptococcaceae</taxon>
        <taxon>Thermanaerosceptrum</taxon>
    </lineage>
</organism>
<gene>
    <name evidence="1" type="ORF">BR63_03380</name>
</gene>
<dbReference type="KEGG" id="tfr:BR63_03380"/>
<name>A0A7G6E038_THEFR</name>
<accession>A0A7G6E038</accession>
<sequence>MKNLKAILSTTVLPLDGVYCVETLPHGEIPNLSGVPHYIGHPDTKEIVEGLGAVPAPTKLFTGLDVGEQAICFPIQQGKSNRAVDGFTSPHQNVSLGDLQIRVITRLE</sequence>
<reference evidence="1 2" key="1">
    <citation type="journal article" date="2019" name="Front. Microbiol.">
        <title>Thermoanaerosceptrum fracticalcis gen. nov. sp. nov., a Novel Fumarate-Fermenting Microorganism From a Deep Fractured Carbonate Aquifer of the US Great Basin.</title>
        <authorList>
            <person name="Hamilton-Brehm S.D."/>
            <person name="Stewart L.E."/>
            <person name="Zavarin M."/>
            <person name="Caldwell M."/>
            <person name="Lawson P.A."/>
            <person name="Onstott T.C."/>
            <person name="Grzymski J."/>
            <person name="Neveux I."/>
            <person name="Lollar B.S."/>
            <person name="Russell C.E."/>
            <person name="Moser D.P."/>
        </authorList>
    </citation>
    <scope>NUCLEOTIDE SEQUENCE [LARGE SCALE GENOMIC DNA]</scope>
    <source>
        <strain evidence="1 2">DRI-13</strain>
    </source>
</reference>
<evidence type="ECO:0000313" key="2">
    <source>
        <dbReference type="Proteomes" id="UP000515847"/>
    </source>
</evidence>
<dbReference type="Proteomes" id="UP000515847">
    <property type="component" value="Chromosome"/>
</dbReference>
<proteinExistence type="predicted"/>
<evidence type="ECO:0000313" key="1">
    <source>
        <dbReference type="EMBL" id="QNB45442.1"/>
    </source>
</evidence>
<dbReference type="EMBL" id="CP045798">
    <property type="protein sequence ID" value="QNB45442.1"/>
    <property type="molecule type" value="Genomic_DNA"/>
</dbReference>
<keyword evidence="2" id="KW-1185">Reference proteome</keyword>
<protein>
    <submittedName>
        <fullName evidence="1">Uncharacterized protein</fullName>
    </submittedName>
</protein>
<dbReference type="RefSeq" id="WP_034423083.1">
    <property type="nucleotide sequence ID" value="NZ_CP045798.1"/>
</dbReference>
<dbReference type="AlphaFoldDB" id="A0A7G6E038"/>